<dbReference type="Proteomes" id="UP001597059">
    <property type="component" value="Unassembled WGS sequence"/>
</dbReference>
<evidence type="ECO:0000313" key="4">
    <source>
        <dbReference type="Proteomes" id="UP001597059"/>
    </source>
</evidence>
<comment type="caution">
    <text evidence="3">The sequence shown here is derived from an EMBL/GenBank/DDBJ whole genome shotgun (WGS) entry which is preliminary data.</text>
</comment>
<reference evidence="4" key="1">
    <citation type="journal article" date="2019" name="Int. J. Syst. Evol. Microbiol.">
        <title>The Global Catalogue of Microorganisms (GCM) 10K type strain sequencing project: providing services to taxonomists for standard genome sequencing and annotation.</title>
        <authorList>
            <consortium name="The Broad Institute Genomics Platform"/>
            <consortium name="The Broad Institute Genome Sequencing Center for Infectious Disease"/>
            <person name="Wu L."/>
            <person name="Ma J."/>
        </authorList>
    </citation>
    <scope>NUCLEOTIDE SEQUENCE [LARGE SCALE GENOMIC DNA]</scope>
    <source>
        <strain evidence="4">JCM 30774</strain>
    </source>
</reference>
<dbReference type="InterPro" id="IPR011460">
    <property type="entry name" value="Lcl_C"/>
</dbReference>
<sequence length="187" mass="20369">MIRLKVFLGSSFLLFTSISVFAECSSKRAIIAETAPTSNYIVDTSREVVTDTTTGLMWKMCLEGLSGTDCTSGSVASVTFTGATTLVDDANTAMFAGYDNWRLPNIKELRTTVEEQCRQPAFNEEVFPNVPGSGYVFSNTPRSYRETGEIWLWLITTAQGALYPYGVNSSGSGATSSSHVRLVRNAQ</sequence>
<proteinExistence type="predicted"/>
<keyword evidence="1" id="KW-0732">Signal</keyword>
<accession>A0ABW4B316</accession>
<organism evidence="3 4">
    <name type="scientific">Rhodanobacter aciditrophus</name>
    <dbReference type="NCBI Taxonomy" id="1623218"/>
    <lineage>
        <taxon>Bacteria</taxon>
        <taxon>Pseudomonadati</taxon>
        <taxon>Pseudomonadota</taxon>
        <taxon>Gammaproteobacteria</taxon>
        <taxon>Lysobacterales</taxon>
        <taxon>Rhodanobacteraceae</taxon>
        <taxon>Rhodanobacter</taxon>
    </lineage>
</organism>
<name>A0ABW4B316_9GAMM</name>
<dbReference type="PANTHER" id="PTHR35812">
    <property type="entry name" value="LIPOPROTEIN"/>
    <property type="match status" value="1"/>
</dbReference>
<gene>
    <name evidence="3" type="ORF">ACFQ45_14075</name>
</gene>
<evidence type="ECO:0000259" key="2">
    <source>
        <dbReference type="Pfam" id="PF07603"/>
    </source>
</evidence>
<feature type="signal peptide" evidence="1">
    <location>
        <begin position="1"/>
        <end position="22"/>
    </location>
</feature>
<dbReference type="PANTHER" id="PTHR35812:SF1">
    <property type="entry name" value="LIPOPROTEIN"/>
    <property type="match status" value="1"/>
</dbReference>
<protein>
    <submittedName>
        <fullName evidence="3">DUF1566 domain-containing protein</fullName>
    </submittedName>
</protein>
<evidence type="ECO:0000313" key="3">
    <source>
        <dbReference type="EMBL" id="MFD1384502.1"/>
    </source>
</evidence>
<evidence type="ECO:0000256" key="1">
    <source>
        <dbReference type="SAM" id="SignalP"/>
    </source>
</evidence>
<keyword evidence="4" id="KW-1185">Reference proteome</keyword>
<dbReference type="EMBL" id="JBHTMN010000014">
    <property type="protein sequence ID" value="MFD1384502.1"/>
    <property type="molecule type" value="Genomic_DNA"/>
</dbReference>
<dbReference type="Pfam" id="PF07603">
    <property type="entry name" value="Lcl_C"/>
    <property type="match status" value="1"/>
</dbReference>
<dbReference type="RefSeq" id="WP_377368768.1">
    <property type="nucleotide sequence ID" value="NZ_JBHTMN010000014.1"/>
</dbReference>
<feature type="chain" id="PRO_5045182643" evidence="1">
    <location>
        <begin position="23"/>
        <end position="187"/>
    </location>
</feature>
<feature type="domain" description="Lcl C-terminal" evidence="2">
    <location>
        <begin position="48"/>
        <end position="184"/>
    </location>
</feature>